<evidence type="ECO:0000313" key="2">
    <source>
        <dbReference type="EMBL" id="CAD8971766.1"/>
    </source>
</evidence>
<feature type="region of interest" description="Disordered" evidence="1">
    <location>
        <begin position="472"/>
        <end position="509"/>
    </location>
</feature>
<name>A0A6U4ZNB9_HEMAN</name>
<feature type="compositionally biased region" description="Basic and acidic residues" evidence="1">
    <location>
        <begin position="472"/>
        <end position="486"/>
    </location>
</feature>
<accession>A0A6U4ZNB9</accession>
<organism evidence="2">
    <name type="scientific">Hemiselmis andersenii</name>
    <name type="common">Cryptophyte alga</name>
    <dbReference type="NCBI Taxonomy" id="464988"/>
    <lineage>
        <taxon>Eukaryota</taxon>
        <taxon>Cryptophyceae</taxon>
        <taxon>Cryptomonadales</taxon>
        <taxon>Hemiselmidaceae</taxon>
        <taxon>Hemiselmis</taxon>
    </lineage>
</organism>
<feature type="compositionally biased region" description="Basic and acidic residues" evidence="1">
    <location>
        <begin position="79"/>
        <end position="106"/>
    </location>
</feature>
<feature type="region of interest" description="Disordered" evidence="1">
    <location>
        <begin position="77"/>
        <end position="124"/>
    </location>
</feature>
<proteinExistence type="predicted"/>
<reference evidence="2" key="1">
    <citation type="submission" date="2021-01" db="EMBL/GenBank/DDBJ databases">
        <authorList>
            <person name="Corre E."/>
            <person name="Pelletier E."/>
            <person name="Niang G."/>
            <person name="Scheremetjew M."/>
            <person name="Finn R."/>
            <person name="Kale V."/>
            <person name="Holt S."/>
            <person name="Cochrane G."/>
            <person name="Meng A."/>
            <person name="Brown T."/>
            <person name="Cohen L."/>
        </authorList>
    </citation>
    <scope>NUCLEOTIDE SEQUENCE</scope>
    <source>
        <strain evidence="2">CCMP644</strain>
    </source>
</reference>
<sequence>MPQTIALTPNSVGTPGIPSVPVSRWAARRLNGGISSKDKAKMQQAKRAGLSRLFPTLHTRQPLEDTTNISAARIASMQRQEETLSGKKSKQQMEEERQEMERERIRSNARHSLGFTTQGRPPSRHWAGIGVADPEHVAQKKEAVTMMRANEKSKKTRALSQISGGLRTMKTKLGTVTLKLFAAKGLPRGSKGVIDFRAAARMYQTDTTTKPDWEAVTDKIRASDPLLPTLKAVTDFEWQIDIFDPLAIVEIELTAYDSREKAEPLGLLRNQVTDLTATMLEGWWMLRLKDGTPKTSQVHIGVQYTEFVETPAEKRARLRAMAEAKAASAVEIAPEWISAWDVRQVMSYSKEANDVRKQIARAVSEGGYEDLEEACRLSVRLSLQLEPLSVECFKLLAEMKELRKEERRIAKEMRKLFSMARGGNPHFLLRECRKVLTQCEESGVGWNEETGEGVEEIVQVLRLMDWADAEIERKQGNKSNKPKDPMELPNVRIVRAQPPPPPQEEAQLV</sequence>
<dbReference type="AlphaFoldDB" id="A0A6U4ZNB9"/>
<protein>
    <submittedName>
        <fullName evidence="2">Uncharacterized protein</fullName>
    </submittedName>
</protein>
<dbReference type="EMBL" id="HBFX01037836">
    <property type="protein sequence ID" value="CAD8971766.1"/>
    <property type="molecule type" value="Transcribed_RNA"/>
</dbReference>
<evidence type="ECO:0000256" key="1">
    <source>
        <dbReference type="SAM" id="MobiDB-lite"/>
    </source>
</evidence>
<gene>
    <name evidence="2" type="ORF">HAND00432_LOCUS22767</name>
</gene>